<evidence type="ECO:0000259" key="6">
    <source>
        <dbReference type="Pfam" id="PF04932"/>
    </source>
</evidence>
<proteinExistence type="predicted"/>
<feature type="transmembrane region" description="Helical" evidence="5">
    <location>
        <begin position="120"/>
        <end position="139"/>
    </location>
</feature>
<gene>
    <name evidence="7" type="ORF">BJP41_08770</name>
</gene>
<dbReference type="Pfam" id="PF04932">
    <property type="entry name" value="Wzy_C"/>
    <property type="match status" value="1"/>
</dbReference>
<evidence type="ECO:0000256" key="3">
    <source>
        <dbReference type="ARBA" id="ARBA00022989"/>
    </source>
</evidence>
<comment type="subcellular location">
    <subcellularLocation>
        <location evidence="1">Membrane</location>
        <topology evidence="1">Multi-pass membrane protein</topology>
    </subcellularLocation>
</comment>
<dbReference type="PANTHER" id="PTHR37422">
    <property type="entry name" value="TEICHURONIC ACID BIOSYNTHESIS PROTEIN TUAE"/>
    <property type="match status" value="1"/>
</dbReference>
<feature type="transmembrane region" description="Helical" evidence="5">
    <location>
        <begin position="65"/>
        <end position="83"/>
    </location>
</feature>
<dbReference type="Proteomes" id="UP000230008">
    <property type="component" value="Chromosome"/>
</dbReference>
<keyword evidence="4 5" id="KW-0472">Membrane</keyword>
<evidence type="ECO:0000256" key="5">
    <source>
        <dbReference type="SAM" id="Phobius"/>
    </source>
</evidence>
<evidence type="ECO:0000256" key="2">
    <source>
        <dbReference type="ARBA" id="ARBA00022692"/>
    </source>
</evidence>
<feature type="transmembrane region" description="Helical" evidence="5">
    <location>
        <begin position="154"/>
        <end position="174"/>
    </location>
</feature>
<dbReference type="PANTHER" id="PTHR37422:SF13">
    <property type="entry name" value="LIPOPOLYSACCHARIDE BIOSYNTHESIS PROTEIN PA4999-RELATED"/>
    <property type="match status" value="1"/>
</dbReference>
<dbReference type="InterPro" id="IPR007016">
    <property type="entry name" value="O-antigen_ligase-rel_domated"/>
</dbReference>
<name>A0A2D3T3N3_9ENTR</name>
<reference evidence="8" key="2">
    <citation type="submission" date="2017-11" db="EMBL/GenBank/DDBJ databases">
        <title>PacBio sequencing of new strain of the secondary endosymbiont Candidatus Hamiltonella defensa.</title>
        <authorList>
            <person name="Strand M.R."/>
            <person name="Oliver K."/>
        </authorList>
    </citation>
    <scope>NUCLEOTIDE SEQUENCE [LARGE SCALE GENOMIC DNA]</scope>
    <source>
        <strain evidence="8">A2C</strain>
    </source>
</reference>
<reference evidence="8" key="1">
    <citation type="submission" date="2016-10" db="EMBL/GenBank/DDBJ databases">
        <authorList>
            <person name="Chevignon G."/>
        </authorList>
    </citation>
    <scope>NUCLEOTIDE SEQUENCE [LARGE SCALE GENOMIC DNA]</scope>
    <source>
        <strain evidence="8">A2C</strain>
    </source>
</reference>
<evidence type="ECO:0000313" key="7">
    <source>
        <dbReference type="EMBL" id="ATW30396.1"/>
    </source>
</evidence>
<keyword evidence="3 5" id="KW-1133">Transmembrane helix</keyword>
<sequence length="417" mass="47454">MIFSAPFLNYFTPQHRFTTFATVIAFLLGFSLPTSNVLMHFLLVLALLCVFLRPNRHFIKILAKNPLVWLPAVLFLLLLLSLLTQYDVYGVKMIYKYKKLLFILPLSLFFLMSRSLSKQFVKGFLLANAIILFTSFLIWEFDLPLGTAYLSNPTVFKMHITQNFFMALAVLIWLQQTFHHKGIKSGGYALLTCLGVYNIFFMVQGRTGYLALVVAFFTWIFLSCSKVHQLRMIIVALILGAVLVIVPNKANVRMHTAIKEIQTCLAASQPNLLEACGTSMGLRTMFALRSWQLIKEAPILGHGAGSFEHVSKQGNFIIHNPHNEYLIQTLQSGLLGLTVFLVWMWCFFRSACQHPSEIKNMFIAVLMSYMACHFFNSFLLDSSEGHLFVILTAILASRSVHFKTQHHNQKNVDIGIH</sequence>
<feature type="transmembrane region" description="Helical" evidence="5">
    <location>
        <begin position="360"/>
        <end position="379"/>
    </location>
</feature>
<dbReference type="InterPro" id="IPR051533">
    <property type="entry name" value="WaaL-like"/>
</dbReference>
<accession>A0A2D3T3N3</accession>
<organism evidence="7 8">
    <name type="scientific">Candidatus Williamhamiltonella defendens</name>
    <dbReference type="NCBI Taxonomy" id="138072"/>
    <lineage>
        <taxon>Bacteria</taxon>
        <taxon>Pseudomonadati</taxon>
        <taxon>Pseudomonadota</taxon>
        <taxon>Gammaproteobacteria</taxon>
        <taxon>Enterobacterales</taxon>
        <taxon>Enterobacteriaceae</taxon>
        <taxon>aphid secondary symbionts</taxon>
        <taxon>Candidatus Williamhamiltonella</taxon>
    </lineage>
</organism>
<evidence type="ECO:0000256" key="4">
    <source>
        <dbReference type="ARBA" id="ARBA00023136"/>
    </source>
</evidence>
<dbReference type="AlphaFoldDB" id="A0A2D3T3N3"/>
<feature type="transmembrane region" description="Helical" evidence="5">
    <location>
        <begin position="186"/>
        <end position="203"/>
    </location>
</feature>
<dbReference type="GO" id="GO:0016020">
    <property type="term" value="C:membrane"/>
    <property type="evidence" value="ECO:0007669"/>
    <property type="project" value="UniProtKB-SubCell"/>
</dbReference>
<feature type="domain" description="O-antigen ligase-related" evidence="6">
    <location>
        <begin position="199"/>
        <end position="341"/>
    </location>
</feature>
<feature type="transmembrane region" description="Helical" evidence="5">
    <location>
        <begin position="325"/>
        <end position="348"/>
    </location>
</feature>
<feature type="transmembrane region" description="Helical" evidence="5">
    <location>
        <begin position="209"/>
        <end position="225"/>
    </location>
</feature>
<feature type="transmembrane region" description="Helical" evidence="5">
    <location>
        <begin position="95"/>
        <end position="113"/>
    </location>
</feature>
<feature type="transmembrane region" description="Helical" evidence="5">
    <location>
        <begin position="232"/>
        <end position="250"/>
    </location>
</feature>
<feature type="transmembrane region" description="Helical" evidence="5">
    <location>
        <begin position="20"/>
        <end position="53"/>
    </location>
</feature>
<dbReference type="EMBL" id="CP017606">
    <property type="protein sequence ID" value="ATW30396.1"/>
    <property type="molecule type" value="Genomic_DNA"/>
</dbReference>
<evidence type="ECO:0000256" key="1">
    <source>
        <dbReference type="ARBA" id="ARBA00004141"/>
    </source>
</evidence>
<evidence type="ECO:0000313" key="8">
    <source>
        <dbReference type="Proteomes" id="UP000230008"/>
    </source>
</evidence>
<keyword evidence="2 5" id="KW-0812">Transmembrane</keyword>
<feature type="transmembrane region" description="Helical" evidence="5">
    <location>
        <begin position="385"/>
        <end position="401"/>
    </location>
</feature>
<protein>
    <submittedName>
        <fullName evidence="7">O-antigen biosynthesis protein</fullName>
    </submittedName>
</protein>